<proteinExistence type="predicted"/>
<evidence type="ECO:0000313" key="2">
    <source>
        <dbReference type="Proteomes" id="UP000636709"/>
    </source>
</evidence>
<name>A0A835DWQ1_9POAL</name>
<dbReference type="PANTHER" id="PTHR34709:SF28">
    <property type="entry name" value="OS08G0272601 PROTEIN"/>
    <property type="match status" value="1"/>
</dbReference>
<dbReference type="InterPro" id="IPR055312">
    <property type="entry name" value="FBL15-like"/>
</dbReference>
<dbReference type="SUPFAM" id="SSF52047">
    <property type="entry name" value="RNI-like"/>
    <property type="match status" value="1"/>
</dbReference>
<evidence type="ECO:0008006" key="3">
    <source>
        <dbReference type="Google" id="ProtNLM"/>
    </source>
</evidence>
<comment type="caution">
    <text evidence="1">The sequence shown here is derived from an EMBL/GenBank/DDBJ whole genome shotgun (WGS) entry which is preliminary data.</text>
</comment>
<dbReference type="EMBL" id="JACEFO010002751">
    <property type="protein sequence ID" value="KAF8649999.1"/>
    <property type="molecule type" value="Genomic_DNA"/>
</dbReference>
<dbReference type="Gene3D" id="3.80.10.10">
    <property type="entry name" value="Ribonuclease Inhibitor"/>
    <property type="match status" value="1"/>
</dbReference>
<accession>A0A835DWQ1</accession>
<organism evidence="1 2">
    <name type="scientific">Digitaria exilis</name>
    <dbReference type="NCBI Taxonomy" id="1010633"/>
    <lineage>
        <taxon>Eukaryota</taxon>
        <taxon>Viridiplantae</taxon>
        <taxon>Streptophyta</taxon>
        <taxon>Embryophyta</taxon>
        <taxon>Tracheophyta</taxon>
        <taxon>Spermatophyta</taxon>
        <taxon>Magnoliopsida</taxon>
        <taxon>Liliopsida</taxon>
        <taxon>Poales</taxon>
        <taxon>Poaceae</taxon>
        <taxon>PACMAD clade</taxon>
        <taxon>Panicoideae</taxon>
        <taxon>Panicodae</taxon>
        <taxon>Paniceae</taxon>
        <taxon>Anthephorinae</taxon>
        <taxon>Digitaria</taxon>
    </lineage>
</organism>
<keyword evidence="2" id="KW-1185">Reference proteome</keyword>
<reference evidence="1" key="1">
    <citation type="submission" date="2020-07" db="EMBL/GenBank/DDBJ databases">
        <title>Genome sequence and genetic diversity analysis of an under-domesticated orphan crop, white fonio (Digitaria exilis).</title>
        <authorList>
            <person name="Bennetzen J.L."/>
            <person name="Chen S."/>
            <person name="Ma X."/>
            <person name="Wang X."/>
            <person name="Yssel A.E.J."/>
            <person name="Chaluvadi S.R."/>
            <person name="Johnson M."/>
            <person name="Gangashetty P."/>
            <person name="Hamidou F."/>
            <person name="Sanogo M.D."/>
            <person name="Zwaenepoel A."/>
            <person name="Wallace J."/>
            <person name="Van De Peer Y."/>
            <person name="Van Deynze A."/>
        </authorList>
    </citation>
    <scope>NUCLEOTIDE SEQUENCE</scope>
    <source>
        <tissue evidence="1">Leaves</tissue>
    </source>
</reference>
<dbReference type="AlphaFoldDB" id="A0A835DWQ1"/>
<evidence type="ECO:0000313" key="1">
    <source>
        <dbReference type="EMBL" id="KAF8649999.1"/>
    </source>
</evidence>
<dbReference type="PANTHER" id="PTHR34709">
    <property type="entry name" value="OS10G0396666 PROTEIN"/>
    <property type="match status" value="1"/>
</dbReference>
<gene>
    <name evidence="1" type="ORF">HU200_064161</name>
</gene>
<sequence>MHLALDGVALHLPATAVFASLADLCFESIKFPSGSSHLLLRLVSSACCPHLQRLQLRKISVTALSELLLEASALLELYCEDIHDMRFLELRTPSLKILHVTGCYSLVGLTVSAPRLEELEFLVQHHLHIDTNGDDKNDSSIHLLECCRLIRCLQVQKFEQRKKQYVDIIKSWIIPQLPHVTSLTVRVTLWSPHSYAAGVASLLAQCKSIRYLSLQLCCCFIKTKKLVLSCDKSSQWKSHELSLAHVQEAEFKKLIGTADELQFIQFILTRASGIQKVAVSFNRDYWSKCSEEDGFKALPSVAGGSWTTCNIAYLSYEWTRYV</sequence>
<dbReference type="Proteomes" id="UP000636709">
    <property type="component" value="Unassembled WGS sequence"/>
</dbReference>
<protein>
    <recommendedName>
        <fullName evidence="3">F-box/LRR-repeat protein</fullName>
    </recommendedName>
</protein>
<dbReference type="OrthoDB" id="695956at2759"/>
<dbReference type="InterPro" id="IPR032675">
    <property type="entry name" value="LRR_dom_sf"/>
</dbReference>